<evidence type="ECO:0000313" key="1">
    <source>
        <dbReference type="EMBL" id="KGM87588.1"/>
    </source>
</evidence>
<dbReference type="eggNOG" id="ENOG5031VPT">
    <property type="taxonomic scope" value="Bacteria"/>
</dbReference>
<protein>
    <submittedName>
        <fullName evidence="1">Uncharacterized protein</fullName>
    </submittedName>
</protein>
<dbReference type="Proteomes" id="UP000030021">
    <property type="component" value="Unassembled WGS sequence"/>
</dbReference>
<name>A0A0A0HN93_9RHOB</name>
<reference evidence="1 2" key="1">
    <citation type="submission" date="2013-01" db="EMBL/GenBank/DDBJ databases">
        <authorList>
            <person name="Fiebig A."/>
            <person name="Goeker M."/>
            <person name="Klenk H.-P.P."/>
        </authorList>
    </citation>
    <scope>NUCLEOTIDE SEQUENCE [LARGE SCALE GENOMIC DNA]</scope>
    <source>
        <strain evidence="1 2">DSM 17069</strain>
    </source>
</reference>
<dbReference type="EMBL" id="AONH01000013">
    <property type="protein sequence ID" value="KGM87588.1"/>
    <property type="molecule type" value="Genomic_DNA"/>
</dbReference>
<dbReference type="OrthoDB" id="9768004at2"/>
<organism evidence="1 2">
    <name type="scientific">Roseovarius mucosus DSM 17069</name>
    <dbReference type="NCBI Taxonomy" id="1288298"/>
    <lineage>
        <taxon>Bacteria</taxon>
        <taxon>Pseudomonadati</taxon>
        <taxon>Pseudomonadota</taxon>
        <taxon>Alphaproteobacteria</taxon>
        <taxon>Rhodobacterales</taxon>
        <taxon>Roseobacteraceae</taxon>
        <taxon>Roseovarius</taxon>
    </lineage>
</organism>
<sequence>MTRFFLRRRVLVPLFLLFALVGLASRCIPEKPIAMEEKATPLIWLDEHTYLYSQNDDVRLMNIEDRSTRPTDKKMPIWAHQVPQFDTEPIEPGQFFMQDNHTYSVIDGSKMRVFPYQYWKRHGMNRGFPRMEGIPFKTYLHLGKVGLIVFEAAKPKLINLPLKFPDNRSAPFVVWDKHSGMFFAIQNGCEYPNGEGSCHRTAWWLDRDLILVDVVALPEEDLLFVEDTLSCFSCGCGCVTQEDIYAVNGKVFFQISGFPIPSSRRGLYELVQEADESTSWRQVIEGRVEPPIAFSPSGCHVAFYRVSYLGNALEEKNVCTAGD</sequence>
<proteinExistence type="predicted"/>
<dbReference type="RefSeq" id="WP_037273446.1">
    <property type="nucleotide sequence ID" value="NZ_KN293980.1"/>
</dbReference>
<accession>A0A0A0HN93</accession>
<evidence type="ECO:0000313" key="2">
    <source>
        <dbReference type="Proteomes" id="UP000030021"/>
    </source>
</evidence>
<dbReference type="HOGENOM" id="CLU_860197_0_0_5"/>
<gene>
    <name evidence="1" type="ORF">rosmuc_02324</name>
</gene>
<dbReference type="AlphaFoldDB" id="A0A0A0HN93"/>
<comment type="caution">
    <text evidence="1">The sequence shown here is derived from an EMBL/GenBank/DDBJ whole genome shotgun (WGS) entry which is preliminary data.</text>
</comment>